<sequence>MRLTGAAARLEPVSNPQSKRLQKIERFADIPVEVIITHGTLNVSKGVIFCRDLLNCSLEEIEENLVDQGVISIKRIKTRRDGTLVDTPNLILTFNTRKLPKFINAAMYRLQIFGHIALKCTQEPNCVCGKTPHEGKPCETPYKCVNCEGTHLARDPLCPK</sequence>
<protein>
    <submittedName>
        <fullName evidence="1">Uncharacterized protein</fullName>
    </submittedName>
</protein>
<dbReference type="EMBL" id="JANEYF010002158">
    <property type="protein sequence ID" value="KAJ8950723.1"/>
    <property type="molecule type" value="Genomic_DNA"/>
</dbReference>
<keyword evidence="2" id="KW-1185">Reference proteome</keyword>
<accession>A0AAV8YHI1</accession>
<evidence type="ECO:0000313" key="1">
    <source>
        <dbReference type="EMBL" id="KAJ8950723.1"/>
    </source>
</evidence>
<name>A0AAV8YHI1_9CUCU</name>
<comment type="caution">
    <text evidence="1">The sequence shown here is derived from an EMBL/GenBank/DDBJ whole genome shotgun (WGS) entry which is preliminary data.</text>
</comment>
<dbReference type="AlphaFoldDB" id="A0AAV8YHI1"/>
<proteinExistence type="predicted"/>
<evidence type="ECO:0000313" key="2">
    <source>
        <dbReference type="Proteomes" id="UP001162156"/>
    </source>
</evidence>
<reference evidence="1" key="1">
    <citation type="journal article" date="2023" name="Insect Mol. Biol.">
        <title>Genome sequencing provides insights into the evolution of gene families encoding plant cell wall-degrading enzymes in longhorned beetles.</title>
        <authorList>
            <person name="Shin N.R."/>
            <person name="Okamura Y."/>
            <person name="Kirsch R."/>
            <person name="Pauchet Y."/>
        </authorList>
    </citation>
    <scope>NUCLEOTIDE SEQUENCE</scope>
    <source>
        <strain evidence="1">RBIC_L_NR</strain>
    </source>
</reference>
<organism evidence="1 2">
    <name type="scientific">Rhamnusium bicolor</name>
    <dbReference type="NCBI Taxonomy" id="1586634"/>
    <lineage>
        <taxon>Eukaryota</taxon>
        <taxon>Metazoa</taxon>
        <taxon>Ecdysozoa</taxon>
        <taxon>Arthropoda</taxon>
        <taxon>Hexapoda</taxon>
        <taxon>Insecta</taxon>
        <taxon>Pterygota</taxon>
        <taxon>Neoptera</taxon>
        <taxon>Endopterygota</taxon>
        <taxon>Coleoptera</taxon>
        <taxon>Polyphaga</taxon>
        <taxon>Cucujiformia</taxon>
        <taxon>Chrysomeloidea</taxon>
        <taxon>Cerambycidae</taxon>
        <taxon>Lepturinae</taxon>
        <taxon>Rhagiini</taxon>
        <taxon>Rhamnusium</taxon>
    </lineage>
</organism>
<gene>
    <name evidence="1" type="ORF">NQ314_007791</name>
</gene>
<dbReference type="Proteomes" id="UP001162156">
    <property type="component" value="Unassembled WGS sequence"/>
</dbReference>